<dbReference type="Proteomes" id="UP000448177">
    <property type="component" value="Unassembled WGS sequence"/>
</dbReference>
<name>A0A844KAP4_9FIRM</name>
<feature type="domain" description="Treble clef zinc finger" evidence="1">
    <location>
        <begin position="10"/>
        <end position="63"/>
    </location>
</feature>
<dbReference type="Pfam" id="PF14311">
    <property type="entry name" value="DUF4379"/>
    <property type="match status" value="2"/>
</dbReference>
<accession>A0A844KAP4</accession>
<dbReference type="PANTHER" id="PTHR37317:SF1">
    <property type="entry name" value="ZINC-RIBBON DOMAIN-CONTAINING PROTEIN-RELATED"/>
    <property type="match status" value="1"/>
</dbReference>
<keyword evidence="3" id="KW-1185">Reference proteome</keyword>
<evidence type="ECO:0000259" key="1">
    <source>
        <dbReference type="Pfam" id="PF14311"/>
    </source>
</evidence>
<dbReference type="PANTHER" id="PTHR37317">
    <property type="entry name" value="BLR8090 PROTEIN"/>
    <property type="match status" value="1"/>
</dbReference>
<comment type="caution">
    <text evidence="2">The sequence shown here is derived from an EMBL/GenBank/DDBJ whole genome shotgun (WGS) entry which is preliminary data.</text>
</comment>
<organism evidence="2 3">
    <name type="scientific">Mediterraneibacter faecis</name>
    <dbReference type="NCBI Taxonomy" id="592978"/>
    <lineage>
        <taxon>Bacteria</taxon>
        <taxon>Bacillati</taxon>
        <taxon>Bacillota</taxon>
        <taxon>Clostridia</taxon>
        <taxon>Lachnospirales</taxon>
        <taxon>Lachnospiraceae</taxon>
        <taxon>Mediterraneibacter</taxon>
    </lineage>
</organism>
<dbReference type="InterPro" id="IPR025487">
    <property type="entry name" value="DUF4379"/>
</dbReference>
<gene>
    <name evidence="2" type="ORF">GMD21_02155</name>
</gene>
<dbReference type="EMBL" id="WNAF01000001">
    <property type="protein sequence ID" value="MTR75506.1"/>
    <property type="molecule type" value="Genomic_DNA"/>
</dbReference>
<evidence type="ECO:0000313" key="2">
    <source>
        <dbReference type="EMBL" id="MTR75506.1"/>
    </source>
</evidence>
<dbReference type="GeneID" id="303259139"/>
<proteinExistence type="predicted"/>
<sequence length="148" mass="17403">MNSFAKYPDIATLWSDQNELTADEVRPNHRSGAWTCPTCHNDYNAEIIDMVNGDADCPYCSGRKVIPGKTSFAALHPDLMNEWNWINNYVLVNPDEITEKYSTNVWWICKRNPDHVYELSVSEKILYKKRHRESCPYCKGRRRKKRLF</sequence>
<evidence type="ECO:0000313" key="3">
    <source>
        <dbReference type="Proteomes" id="UP000448177"/>
    </source>
</evidence>
<reference evidence="2 3" key="1">
    <citation type="journal article" date="2019" name="Nat. Med.">
        <title>A library of human gut bacterial isolates paired with longitudinal multiomics data enables mechanistic microbiome research.</title>
        <authorList>
            <person name="Poyet M."/>
            <person name="Groussin M."/>
            <person name="Gibbons S.M."/>
            <person name="Avila-Pacheco J."/>
            <person name="Jiang X."/>
            <person name="Kearney S.M."/>
            <person name="Perrotta A.R."/>
            <person name="Berdy B."/>
            <person name="Zhao S."/>
            <person name="Lieberman T.D."/>
            <person name="Swanson P.K."/>
            <person name="Smith M."/>
            <person name="Roesemann S."/>
            <person name="Alexander J.E."/>
            <person name="Rich S.A."/>
            <person name="Livny J."/>
            <person name="Vlamakis H."/>
            <person name="Clish C."/>
            <person name="Bullock K."/>
            <person name="Deik A."/>
            <person name="Scott J."/>
            <person name="Pierce K.A."/>
            <person name="Xavier R.J."/>
            <person name="Alm E.J."/>
        </authorList>
    </citation>
    <scope>NUCLEOTIDE SEQUENCE [LARGE SCALE GENOMIC DNA]</scope>
    <source>
        <strain evidence="2 3">BIOML-A1</strain>
    </source>
</reference>
<dbReference type="RefSeq" id="WP_055156741.1">
    <property type="nucleotide sequence ID" value="NZ_DAWEFD010000010.1"/>
</dbReference>
<feature type="domain" description="Treble clef zinc finger" evidence="1">
    <location>
        <begin position="79"/>
        <end position="141"/>
    </location>
</feature>
<dbReference type="AlphaFoldDB" id="A0A844KAP4"/>
<protein>
    <recommendedName>
        <fullName evidence="1">Treble clef zinc finger domain-containing protein</fullName>
    </recommendedName>
</protein>